<sequence>MAALNAAIAATPDKVAQLFGAPGTRLAQQLSARVSEHMSNSGMLATQAVAAQGSVDQLDAK</sequence>
<proteinExistence type="predicted"/>
<dbReference type="RefSeq" id="WP_099787591.1">
    <property type="nucleotide sequence ID" value="NZ_JBHLYV010000029.1"/>
</dbReference>
<dbReference type="Proteomes" id="UP000230390">
    <property type="component" value="Unassembled WGS sequence"/>
</dbReference>
<reference evidence="1 2" key="1">
    <citation type="submission" date="2017-10" db="EMBL/GenBank/DDBJ databases">
        <title>Massilia psychrophilum sp. nov., a novel purple-pigmented bacterium isolated from Tianshan glacier, Xinjiang Municipality, China.</title>
        <authorList>
            <person name="Wang H."/>
        </authorList>
    </citation>
    <scope>NUCLEOTIDE SEQUENCE [LARGE SCALE GENOMIC DNA]</scope>
    <source>
        <strain evidence="1 2">JCM 30074</strain>
    </source>
</reference>
<accession>A0A2G8TI09</accession>
<dbReference type="AlphaFoldDB" id="A0A2G8TI09"/>
<name>A0A2G8TI09_9BURK</name>
<evidence type="ECO:0000313" key="2">
    <source>
        <dbReference type="Proteomes" id="UP000230390"/>
    </source>
</evidence>
<organism evidence="1 2">
    <name type="scientific">Massilia eurypsychrophila</name>
    <dbReference type="NCBI Taxonomy" id="1485217"/>
    <lineage>
        <taxon>Bacteria</taxon>
        <taxon>Pseudomonadati</taxon>
        <taxon>Pseudomonadota</taxon>
        <taxon>Betaproteobacteria</taxon>
        <taxon>Burkholderiales</taxon>
        <taxon>Oxalobacteraceae</taxon>
        <taxon>Telluria group</taxon>
        <taxon>Massilia</taxon>
    </lineage>
</organism>
<gene>
    <name evidence="1" type="ORF">CR105_06280</name>
</gene>
<protein>
    <submittedName>
        <fullName evidence="1">Uncharacterized protein</fullName>
    </submittedName>
</protein>
<dbReference type="EMBL" id="PDOC01000003">
    <property type="protein sequence ID" value="PIL45681.1"/>
    <property type="molecule type" value="Genomic_DNA"/>
</dbReference>
<keyword evidence="2" id="KW-1185">Reference proteome</keyword>
<evidence type="ECO:0000313" key="1">
    <source>
        <dbReference type="EMBL" id="PIL45681.1"/>
    </source>
</evidence>
<comment type="caution">
    <text evidence="1">The sequence shown here is derived from an EMBL/GenBank/DDBJ whole genome shotgun (WGS) entry which is preliminary data.</text>
</comment>